<comment type="caution">
    <text evidence="11">The sequence shown here is derived from an EMBL/GenBank/DDBJ whole genome shotgun (WGS) entry which is preliminary data.</text>
</comment>
<keyword evidence="11" id="KW-0449">Lipoprotein</keyword>
<sequence length="170" mass="19157">MIAQYKQTGLAWIWLALLVLIADQVSKIAVLQSFQLYDSVKITEFFNLTYVRNYGAAFSFLADSGGWQRWFFTLIAVVAVVLLSYWLAKTPKKQIWLVIGFNLILGGAAGNLYDRVAYGYVVDFLDFTIPLYGRWPAFNIADMGIVIGAACVLIDAFIHQNKQQANENKT</sequence>
<evidence type="ECO:0000256" key="9">
    <source>
        <dbReference type="HAMAP-Rule" id="MF_00161"/>
    </source>
</evidence>
<keyword evidence="4 9" id="KW-0812">Transmembrane</keyword>
<dbReference type="STRING" id="1328313.DS2_14559"/>
<dbReference type="PANTHER" id="PTHR33695">
    <property type="entry name" value="LIPOPROTEIN SIGNAL PEPTIDASE"/>
    <property type="match status" value="1"/>
</dbReference>
<evidence type="ECO:0000256" key="5">
    <source>
        <dbReference type="ARBA" id="ARBA00022750"/>
    </source>
</evidence>
<comment type="pathway">
    <text evidence="9">Protein modification; lipoprotein biosynthesis (signal peptide cleavage).</text>
</comment>
<comment type="caution">
    <text evidence="9">Lacks conserved residue(s) required for the propagation of feature annotation.</text>
</comment>
<dbReference type="HAMAP" id="MF_00161">
    <property type="entry name" value="LspA"/>
    <property type="match status" value="1"/>
</dbReference>
<dbReference type="InterPro" id="IPR001872">
    <property type="entry name" value="Peptidase_A8"/>
</dbReference>
<evidence type="ECO:0000256" key="3">
    <source>
        <dbReference type="ARBA" id="ARBA00022670"/>
    </source>
</evidence>
<dbReference type="OrthoDB" id="9810259at2"/>
<evidence type="ECO:0000256" key="1">
    <source>
        <dbReference type="ARBA" id="ARBA00006139"/>
    </source>
</evidence>
<feature type="transmembrane region" description="Helical" evidence="9">
    <location>
        <begin position="95"/>
        <end position="113"/>
    </location>
</feature>
<dbReference type="PRINTS" id="PR00781">
    <property type="entry name" value="LIPOSIGPTASE"/>
</dbReference>
<evidence type="ECO:0000256" key="6">
    <source>
        <dbReference type="ARBA" id="ARBA00022801"/>
    </source>
</evidence>
<keyword evidence="12" id="KW-1185">Reference proteome</keyword>
<comment type="function">
    <text evidence="9">This protein specifically catalyzes the removal of signal peptides from prolipoproteins.</text>
</comment>
<keyword evidence="5 9" id="KW-0064">Aspartyl protease</keyword>
<keyword evidence="6 9" id="KW-0378">Hydrolase</keyword>
<evidence type="ECO:0000313" key="11">
    <source>
        <dbReference type="EMBL" id="EWH09004.1"/>
    </source>
</evidence>
<dbReference type="GO" id="GO:0006508">
    <property type="term" value="P:proteolysis"/>
    <property type="evidence" value="ECO:0007669"/>
    <property type="project" value="UniProtKB-KW"/>
</dbReference>
<dbReference type="NCBIfam" id="TIGR00077">
    <property type="entry name" value="lspA"/>
    <property type="match status" value="1"/>
</dbReference>
<dbReference type="RefSeq" id="WP_035015565.1">
    <property type="nucleotide sequence ID" value="NZ_ARZY01000031.1"/>
</dbReference>
<dbReference type="GO" id="GO:0005886">
    <property type="term" value="C:plasma membrane"/>
    <property type="evidence" value="ECO:0007669"/>
    <property type="project" value="UniProtKB-SubCell"/>
</dbReference>
<feature type="transmembrane region" description="Helical" evidence="9">
    <location>
        <begin position="133"/>
        <end position="158"/>
    </location>
</feature>
<reference evidence="11 12" key="1">
    <citation type="journal article" date="2014" name="Genome Announc.">
        <title>Draft Genome Sequence of the Agar-Degrading Bacterium Catenovulum sp. Strain DS-2, Isolated from Intestines of Haliotis diversicolor.</title>
        <authorList>
            <person name="Shan D."/>
            <person name="Li X."/>
            <person name="Gu Z."/>
            <person name="Wei G."/>
            <person name="Gao Z."/>
            <person name="Shao Z."/>
        </authorList>
    </citation>
    <scope>NUCLEOTIDE SEQUENCE [LARGE SCALE GENOMIC DNA]</scope>
    <source>
        <strain evidence="11 12">DS-2</strain>
    </source>
</reference>
<gene>
    <name evidence="9 11" type="primary">lspA</name>
    <name evidence="11" type="ORF">DS2_14559</name>
</gene>
<evidence type="ECO:0000256" key="8">
    <source>
        <dbReference type="ARBA" id="ARBA00023136"/>
    </source>
</evidence>
<organism evidence="11 12">
    <name type="scientific">Catenovulum agarivorans DS-2</name>
    <dbReference type="NCBI Taxonomy" id="1328313"/>
    <lineage>
        <taxon>Bacteria</taxon>
        <taxon>Pseudomonadati</taxon>
        <taxon>Pseudomonadota</taxon>
        <taxon>Gammaproteobacteria</taxon>
        <taxon>Alteromonadales</taxon>
        <taxon>Alteromonadaceae</taxon>
        <taxon>Catenovulum</taxon>
    </lineage>
</organism>
<keyword evidence="8 9" id="KW-0472">Membrane</keyword>
<dbReference type="Proteomes" id="UP000019276">
    <property type="component" value="Unassembled WGS sequence"/>
</dbReference>
<proteinExistence type="inferred from homology"/>
<dbReference type="Pfam" id="PF01252">
    <property type="entry name" value="Peptidase_A8"/>
    <property type="match status" value="1"/>
</dbReference>
<dbReference type="eggNOG" id="COG0597">
    <property type="taxonomic scope" value="Bacteria"/>
</dbReference>
<comment type="catalytic activity">
    <reaction evidence="9">
        <text>Release of signal peptides from bacterial membrane prolipoproteins. Hydrolyzes -Xaa-Yaa-Zaa-|-(S,diacylglyceryl)Cys-, in which Xaa is hydrophobic (preferably Leu), and Yaa (Ala or Ser) and Zaa (Gly or Ala) have small, neutral side chains.</text>
        <dbReference type="EC" id="3.4.23.36"/>
    </reaction>
</comment>
<feature type="active site" evidence="9">
    <location>
        <position position="142"/>
    </location>
</feature>
<dbReference type="GO" id="GO:0004190">
    <property type="term" value="F:aspartic-type endopeptidase activity"/>
    <property type="evidence" value="ECO:0007669"/>
    <property type="project" value="UniProtKB-UniRule"/>
</dbReference>
<dbReference type="PATRIC" id="fig|1328313.3.peg.2969"/>
<dbReference type="EMBL" id="ARZY01000031">
    <property type="protein sequence ID" value="EWH09004.1"/>
    <property type="molecule type" value="Genomic_DNA"/>
</dbReference>
<feature type="active site" evidence="9">
    <location>
        <position position="123"/>
    </location>
</feature>
<dbReference type="AlphaFoldDB" id="W7Q859"/>
<comment type="subcellular location">
    <subcellularLocation>
        <location evidence="9">Cell membrane</location>
        <topology evidence="9">Multi-pass membrane protein</topology>
    </subcellularLocation>
</comment>
<dbReference type="UniPathway" id="UPA00665"/>
<name>W7Q859_9ALTE</name>
<feature type="transmembrane region" description="Helical" evidence="9">
    <location>
        <begin position="70"/>
        <end position="88"/>
    </location>
</feature>
<evidence type="ECO:0000256" key="2">
    <source>
        <dbReference type="ARBA" id="ARBA00022475"/>
    </source>
</evidence>
<keyword evidence="2 9" id="KW-1003">Cell membrane</keyword>
<protein>
    <recommendedName>
        <fullName evidence="9">Lipoprotein signal peptidase</fullName>
        <ecNumber evidence="9">3.4.23.36</ecNumber>
    </recommendedName>
    <alternativeName>
        <fullName evidence="9">Prolipoprotein signal peptidase</fullName>
    </alternativeName>
    <alternativeName>
        <fullName evidence="9">Signal peptidase II</fullName>
        <shortName evidence="9">SPase II</shortName>
    </alternativeName>
</protein>
<evidence type="ECO:0000313" key="12">
    <source>
        <dbReference type="Proteomes" id="UP000019276"/>
    </source>
</evidence>
<dbReference type="PANTHER" id="PTHR33695:SF1">
    <property type="entry name" value="LIPOPROTEIN SIGNAL PEPTIDASE"/>
    <property type="match status" value="1"/>
</dbReference>
<evidence type="ECO:0000256" key="10">
    <source>
        <dbReference type="RuleBase" id="RU004181"/>
    </source>
</evidence>
<evidence type="ECO:0000256" key="7">
    <source>
        <dbReference type="ARBA" id="ARBA00022989"/>
    </source>
</evidence>
<evidence type="ECO:0000256" key="4">
    <source>
        <dbReference type="ARBA" id="ARBA00022692"/>
    </source>
</evidence>
<keyword evidence="7 9" id="KW-1133">Transmembrane helix</keyword>
<keyword evidence="3 9" id="KW-0645">Protease</keyword>
<accession>W7Q859</accession>
<comment type="similarity">
    <text evidence="1 9 10">Belongs to the peptidase A8 family.</text>
</comment>
<dbReference type="EC" id="3.4.23.36" evidence="9"/>